<comment type="subcellular location">
    <subcellularLocation>
        <location evidence="1">Cell membrane</location>
        <topology evidence="1">Multi-pass membrane protein</topology>
    </subcellularLocation>
</comment>
<protein>
    <submittedName>
        <fullName evidence="7">Amino acid permease</fullName>
    </submittedName>
</protein>
<dbReference type="Pfam" id="PF13520">
    <property type="entry name" value="AA_permease_2"/>
    <property type="match status" value="1"/>
</dbReference>
<feature type="transmembrane region" description="Helical" evidence="6">
    <location>
        <begin position="284"/>
        <end position="315"/>
    </location>
</feature>
<feature type="transmembrane region" description="Helical" evidence="6">
    <location>
        <begin position="336"/>
        <end position="355"/>
    </location>
</feature>
<sequence length="419" mass="44633">MSRRNNFRQGQECMTKQSGKLRRNIHFPMLVLYGVGTMVGAGFYALAGKVAGVAGLFAPIAFGLAGLLALFSALAFAELSSRLPHAGGSARYVEAAFARRWLSAVVGWLIITTGVVSSATLTVATVRFIEDFISVPQAVAIIVVALFLGGVAVWGVRQAVSVVVGICLLQIATLLYVAYAATTLPDPTSVTWSQLVPPLEGGAWIAILSASFLAFYAFIGFEDMVTMAEEVEDVRSDMPWALILSLVITAILYMLVSTSLVTAVSPQTLSEAKTPLAEAVRHHGTLAVGLIGVISILSALNSALVQLMMVARVAYGMADRNYAPQALGKVSQRTQTPWLATVLATAAIMVLALSLEMTTLANATSVVLLGVFTMVNIALWWLKGQDGKGHAKYFNLPRWVPLLGATVSLAALTFKLIQW</sequence>
<accession>A0A432YMM7</accession>
<proteinExistence type="predicted"/>
<keyword evidence="8" id="KW-1185">Reference proteome</keyword>
<dbReference type="GO" id="GO:0022857">
    <property type="term" value="F:transmembrane transporter activity"/>
    <property type="evidence" value="ECO:0007669"/>
    <property type="project" value="InterPro"/>
</dbReference>
<feature type="transmembrane region" description="Helical" evidence="6">
    <location>
        <begin position="240"/>
        <end position="264"/>
    </location>
</feature>
<gene>
    <name evidence="7" type="ORF">CWI71_05140</name>
</gene>
<keyword evidence="3 6" id="KW-0812">Transmembrane</keyword>
<keyword evidence="5 6" id="KW-0472">Membrane</keyword>
<feature type="transmembrane region" description="Helical" evidence="6">
    <location>
        <begin position="201"/>
        <end position="219"/>
    </location>
</feature>
<dbReference type="Proteomes" id="UP000288259">
    <property type="component" value="Unassembled WGS sequence"/>
</dbReference>
<feature type="transmembrane region" description="Helical" evidence="6">
    <location>
        <begin position="53"/>
        <end position="80"/>
    </location>
</feature>
<feature type="transmembrane region" description="Helical" evidence="6">
    <location>
        <begin position="394"/>
        <end position="417"/>
    </location>
</feature>
<dbReference type="EMBL" id="PIPY01000004">
    <property type="protein sequence ID" value="RUO62237.1"/>
    <property type="molecule type" value="Genomic_DNA"/>
</dbReference>
<evidence type="ECO:0000256" key="4">
    <source>
        <dbReference type="ARBA" id="ARBA00022989"/>
    </source>
</evidence>
<dbReference type="GO" id="GO:0005886">
    <property type="term" value="C:plasma membrane"/>
    <property type="evidence" value="ECO:0007669"/>
    <property type="project" value="UniProtKB-SubCell"/>
</dbReference>
<evidence type="ECO:0000256" key="1">
    <source>
        <dbReference type="ARBA" id="ARBA00004651"/>
    </source>
</evidence>
<name>A0A432YMM7_9GAMM</name>
<organism evidence="7 8">
    <name type="scientific">Pseudidiomarina insulisalsae</name>
    <dbReference type="NCBI Taxonomy" id="575789"/>
    <lineage>
        <taxon>Bacteria</taxon>
        <taxon>Pseudomonadati</taxon>
        <taxon>Pseudomonadota</taxon>
        <taxon>Gammaproteobacteria</taxon>
        <taxon>Alteromonadales</taxon>
        <taxon>Idiomarinaceae</taxon>
        <taxon>Pseudidiomarina</taxon>
    </lineage>
</organism>
<evidence type="ECO:0000256" key="2">
    <source>
        <dbReference type="ARBA" id="ARBA00022475"/>
    </source>
</evidence>
<feature type="transmembrane region" description="Helical" evidence="6">
    <location>
        <begin position="25"/>
        <end position="47"/>
    </location>
</feature>
<reference evidence="8" key="1">
    <citation type="journal article" date="2018" name="Front. Microbiol.">
        <title>Genome-Based Analysis Reveals the Taxonomy and Diversity of the Family Idiomarinaceae.</title>
        <authorList>
            <person name="Liu Y."/>
            <person name="Lai Q."/>
            <person name="Shao Z."/>
        </authorList>
    </citation>
    <scope>NUCLEOTIDE SEQUENCE [LARGE SCALE GENOMIC DNA]</scope>
    <source>
        <strain evidence="8">CVS-6</strain>
    </source>
</reference>
<dbReference type="PANTHER" id="PTHR42770:SF11">
    <property type="entry name" value="INNER MEMBRANE TRANSPORT PROTEIN YBAT"/>
    <property type="match status" value="1"/>
</dbReference>
<feature type="transmembrane region" description="Helical" evidence="6">
    <location>
        <begin position="162"/>
        <end position="181"/>
    </location>
</feature>
<evidence type="ECO:0000256" key="3">
    <source>
        <dbReference type="ARBA" id="ARBA00022692"/>
    </source>
</evidence>
<dbReference type="InterPro" id="IPR050367">
    <property type="entry name" value="APC_superfamily"/>
</dbReference>
<keyword evidence="2" id="KW-1003">Cell membrane</keyword>
<evidence type="ECO:0000256" key="5">
    <source>
        <dbReference type="ARBA" id="ARBA00023136"/>
    </source>
</evidence>
<dbReference type="PIRSF" id="PIRSF006060">
    <property type="entry name" value="AA_transporter"/>
    <property type="match status" value="1"/>
</dbReference>
<feature type="transmembrane region" description="Helical" evidence="6">
    <location>
        <begin position="101"/>
        <end position="129"/>
    </location>
</feature>
<comment type="caution">
    <text evidence="7">The sequence shown here is derived from an EMBL/GenBank/DDBJ whole genome shotgun (WGS) entry which is preliminary data.</text>
</comment>
<dbReference type="InterPro" id="IPR002293">
    <property type="entry name" value="AA/rel_permease1"/>
</dbReference>
<dbReference type="AlphaFoldDB" id="A0A432YMM7"/>
<evidence type="ECO:0000313" key="8">
    <source>
        <dbReference type="Proteomes" id="UP000288259"/>
    </source>
</evidence>
<feature type="transmembrane region" description="Helical" evidence="6">
    <location>
        <begin position="135"/>
        <end position="155"/>
    </location>
</feature>
<keyword evidence="4 6" id="KW-1133">Transmembrane helix</keyword>
<dbReference type="Gene3D" id="1.20.1740.10">
    <property type="entry name" value="Amino acid/polyamine transporter I"/>
    <property type="match status" value="1"/>
</dbReference>
<feature type="transmembrane region" description="Helical" evidence="6">
    <location>
        <begin position="361"/>
        <end position="382"/>
    </location>
</feature>
<evidence type="ECO:0000313" key="7">
    <source>
        <dbReference type="EMBL" id="RUO62237.1"/>
    </source>
</evidence>
<dbReference type="PANTHER" id="PTHR42770">
    <property type="entry name" value="AMINO ACID TRANSPORTER-RELATED"/>
    <property type="match status" value="1"/>
</dbReference>
<evidence type="ECO:0000256" key="6">
    <source>
        <dbReference type="SAM" id="Phobius"/>
    </source>
</evidence>